<keyword evidence="2" id="KW-1185">Reference proteome</keyword>
<gene>
    <name evidence="1" type="ORF">ACFOYY_40625</name>
</gene>
<dbReference type="RefSeq" id="WP_386196778.1">
    <property type="nucleotide sequence ID" value="NZ_JBHSBC010000056.1"/>
</dbReference>
<sequence length="200" mass="22357">MKKISTAFIRDWGNNPRYVTRERNPACAWVFDGEGTPTVKWDGVCVGYLILSETGGEPAWYIRREIKPGKPRPDAFWATGTDGETGKMTGWEPIDRSGFAKYFREAVVNVPFGNKIGTYELVGPKINGNPDGFDAHVLMEHGWAPLNIREDVKTAPRDYDGLAAWLHARPYEGIVWHGPDGRMAKIKKRDFPAPAGEVVP</sequence>
<proteinExistence type="predicted"/>
<accession>A0ABV8FFY7</accession>
<evidence type="ECO:0000313" key="2">
    <source>
        <dbReference type="Proteomes" id="UP001595698"/>
    </source>
</evidence>
<reference evidence="2" key="1">
    <citation type="journal article" date="2019" name="Int. J. Syst. Evol. Microbiol.">
        <title>The Global Catalogue of Microorganisms (GCM) 10K type strain sequencing project: providing services to taxonomists for standard genome sequencing and annotation.</title>
        <authorList>
            <consortium name="The Broad Institute Genomics Platform"/>
            <consortium name="The Broad Institute Genome Sequencing Center for Infectious Disease"/>
            <person name="Wu L."/>
            <person name="Ma J."/>
        </authorList>
    </citation>
    <scope>NUCLEOTIDE SEQUENCE [LARGE SCALE GENOMIC DNA]</scope>
    <source>
        <strain evidence="2">TBRC 7912</strain>
    </source>
</reference>
<protein>
    <submittedName>
        <fullName evidence="1">DUF5565 family protein</fullName>
    </submittedName>
</protein>
<dbReference type="Proteomes" id="UP001595698">
    <property type="component" value="Unassembled WGS sequence"/>
</dbReference>
<evidence type="ECO:0000313" key="1">
    <source>
        <dbReference type="EMBL" id="MFC3986494.1"/>
    </source>
</evidence>
<name>A0ABV8FFY7_9ACTN</name>
<comment type="caution">
    <text evidence="1">The sequence shown here is derived from an EMBL/GenBank/DDBJ whole genome shotgun (WGS) entry which is preliminary data.</text>
</comment>
<organism evidence="1 2">
    <name type="scientific">Streptosporangium jomthongense</name>
    <dbReference type="NCBI Taxonomy" id="1193683"/>
    <lineage>
        <taxon>Bacteria</taxon>
        <taxon>Bacillati</taxon>
        <taxon>Actinomycetota</taxon>
        <taxon>Actinomycetes</taxon>
        <taxon>Streptosporangiales</taxon>
        <taxon>Streptosporangiaceae</taxon>
        <taxon>Streptosporangium</taxon>
    </lineage>
</organism>
<dbReference type="Pfam" id="PF17720">
    <property type="entry name" value="RLIG1"/>
    <property type="match status" value="1"/>
</dbReference>
<dbReference type="InterPro" id="IPR041211">
    <property type="entry name" value="RLIG1"/>
</dbReference>
<dbReference type="EMBL" id="JBHSBC010000056">
    <property type="protein sequence ID" value="MFC3986494.1"/>
    <property type="molecule type" value="Genomic_DNA"/>
</dbReference>